<dbReference type="Proteomes" id="UP001176468">
    <property type="component" value="Unassembled WGS sequence"/>
</dbReference>
<reference evidence="1" key="1">
    <citation type="submission" date="2023-07" db="EMBL/GenBank/DDBJ databases">
        <authorList>
            <person name="Kim M.K."/>
        </authorList>
    </citation>
    <scope>NUCLEOTIDE SEQUENCE</scope>
    <source>
        <strain evidence="1">CA1-15</strain>
    </source>
</reference>
<evidence type="ECO:0000313" key="2">
    <source>
        <dbReference type="Proteomes" id="UP001176468"/>
    </source>
</evidence>
<dbReference type="EMBL" id="JAUQSZ010000004">
    <property type="protein sequence ID" value="MDO7842243.1"/>
    <property type="molecule type" value="Genomic_DNA"/>
</dbReference>
<comment type="caution">
    <text evidence="1">The sequence shown here is derived from an EMBL/GenBank/DDBJ whole genome shotgun (WGS) entry which is preliminary data.</text>
</comment>
<sequence length="182" mass="19614">MDTVRPNTHEASPASVGAILHRLSAQSARPRYAFLVLNLLSEAADARGEAGPFIRREGAAVPIRDWLTEQLMPVSARDGRRGKLRVRLREAIESAAEDASASDAEVEAAVHERALAVGKTNVSRAVSDLVRAGLVERHYAGWIKDHVNRGGGRHAVYTVAREALAVMRGGGGLARAEQLRLI</sequence>
<gene>
    <name evidence="1" type="ORF">Q5H94_07885</name>
</gene>
<protein>
    <submittedName>
        <fullName evidence="1">Uncharacterized protein</fullName>
    </submittedName>
</protein>
<evidence type="ECO:0000313" key="1">
    <source>
        <dbReference type="EMBL" id="MDO7842243.1"/>
    </source>
</evidence>
<keyword evidence="2" id="KW-1185">Reference proteome</keyword>
<accession>A0ABT8ZXF2</accession>
<name>A0ABT8ZXF2_9SPHN</name>
<organism evidence="1 2">
    <name type="scientific">Sphingomonas immobilis</name>
    <dbReference type="NCBI Taxonomy" id="3063997"/>
    <lineage>
        <taxon>Bacteria</taxon>
        <taxon>Pseudomonadati</taxon>
        <taxon>Pseudomonadota</taxon>
        <taxon>Alphaproteobacteria</taxon>
        <taxon>Sphingomonadales</taxon>
        <taxon>Sphingomonadaceae</taxon>
        <taxon>Sphingomonas</taxon>
    </lineage>
</organism>
<proteinExistence type="predicted"/>